<accession>A0A8T0U8Z0</accession>
<protein>
    <submittedName>
        <fullName evidence="2">Uncharacterized protein</fullName>
    </submittedName>
</protein>
<evidence type="ECO:0000313" key="2">
    <source>
        <dbReference type="EMBL" id="KAG2617496.1"/>
    </source>
</evidence>
<evidence type="ECO:0000256" key="1">
    <source>
        <dbReference type="SAM" id="MobiDB-lite"/>
    </source>
</evidence>
<feature type="region of interest" description="Disordered" evidence="1">
    <location>
        <begin position="71"/>
        <end position="99"/>
    </location>
</feature>
<name>A0A8T0U8Z0_PANVG</name>
<dbReference type="Proteomes" id="UP000823388">
    <property type="component" value="Chromosome 3N"/>
</dbReference>
<proteinExistence type="predicted"/>
<feature type="compositionally biased region" description="Polar residues" evidence="1">
    <location>
        <begin position="1"/>
        <end position="15"/>
    </location>
</feature>
<dbReference type="AlphaFoldDB" id="A0A8T0U8Z0"/>
<organism evidence="2 3">
    <name type="scientific">Panicum virgatum</name>
    <name type="common">Blackwell switchgrass</name>
    <dbReference type="NCBI Taxonomy" id="38727"/>
    <lineage>
        <taxon>Eukaryota</taxon>
        <taxon>Viridiplantae</taxon>
        <taxon>Streptophyta</taxon>
        <taxon>Embryophyta</taxon>
        <taxon>Tracheophyta</taxon>
        <taxon>Spermatophyta</taxon>
        <taxon>Magnoliopsida</taxon>
        <taxon>Liliopsida</taxon>
        <taxon>Poales</taxon>
        <taxon>Poaceae</taxon>
        <taxon>PACMAD clade</taxon>
        <taxon>Panicoideae</taxon>
        <taxon>Panicodae</taxon>
        <taxon>Paniceae</taxon>
        <taxon>Panicinae</taxon>
        <taxon>Panicum</taxon>
        <taxon>Panicum sect. Hiantes</taxon>
    </lineage>
</organism>
<comment type="caution">
    <text evidence="2">The sequence shown here is derived from an EMBL/GenBank/DDBJ whole genome shotgun (WGS) entry which is preliminary data.</text>
</comment>
<gene>
    <name evidence="2" type="ORF">PVAP13_3NG181366</name>
</gene>
<feature type="region of interest" description="Disordered" evidence="1">
    <location>
        <begin position="1"/>
        <end position="21"/>
    </location>
</feature>
<reference evidence="2 3" key="1">
    <citation type="submission" date="2020-05" db="EMBL/GenBank/DDBJ databases">
        <title>WGS assembly of Panicum virgatum.</title>
        <authorList>
            <person name="Lovell J.T."/>
            <person name="Jenkins J."/>
            <person name="Shu S."/>
            <person name="Juenger T.E."/>
            <person name="Schmutz J."/>
        </authorList>
    </citation>
    <scope>NUCLEOTIDE SEQUENCE [LARGE SCALE GENOMIC DNA]</scope>
    <source>
        <strain evidence="3">cv. AP13</strain>
    </source>
</reference>
<keyword evidence="3" id="KW-1185">Reference proteome</keyword>
<sequence length="99" mass="10493">MESLRRASNSTTRSSVLGGLDPADQLEGGGGCCTCCAAGGGVPLSARTVARQSGHVVWKLRAGVCDPRRCPRTPALLSSPSNEERKERQMMMRSNSSRS</sequence>
<dbReference type="EMBL" id="CM029042">
    <property type="protein sequence ID" value="KAG2617496.1"/>
    <property type="molecule type" value="Genomic_DNA"/>
</dbReference>
<evidence type="ECO:0000313" key="3">
    <source>
        <dbReference type="Proteomes" id="UP000823388"/>
    </source>
</evidence>